<name>A0A9P8YHP9_9PEZI</name>
<gene>
    <name evidence="1" type="ORF">B0I36DRAFT_76129</name>
</gene>
<dbReference type="AlphaFoldDB" id="A0A9P8YHP9"/>
<dbReference type="EMBL" id="JAGTJQ010000002">
    <property type="protein sequence ID" value="KAH7038154.1"/>
    <property type="molecule type" value="Genomic_DNA"/>
</dbReference>
<protein>
    <recommendedName>
        <fullName evidence="3">EthD domain-containing protein</fullName>
    </recommendedName>
</protein>
<evidence type="ECO:0008006" key="3">
    <source>
        <dbReference type="Google" id="ProtNLM"/>
    </source>
</evidence>
<proteinExistence type="predicted"/>
<evidence type="ECO:0000313" key="1">
    <source>
        <dbReference type="EMBL" id="KAH7038154.1"/>
    </source>
</evidence>
<dbReference type="OrthoDB" id="4757284at2759"/>
<organism evidence="1 2">
    <name type="scientific">Microdochium trichocladiopsis</name>
    <dbReference type="NCBI Taxonomy" id="1682393"/>
    <lineage>
        <taxon>Eukaryota</taxon>
        <taxon>Fungi</taxon>
        <taxon>Dikarya</taxon>
        <taxon>Ascomycota</taxon>
        <taxon>Pezizomycotina</taxon>
        <taxon>Sordariomycetes</taxon>
        <taxon>Xylariomycetidae</taxon>
        <taxon>Xylariales</taxon>
        <taxon>Microdochiaceae</taxon>
        <taxon>Microdochium</taxon>
    </lineage>
</organism>
<keyword evidence="2" id="KW-1185">Reference proteome</keyword>
<evidence type="ECO:0000313" key="2">
    <source>
        <dbReference type="Proteomes" id="UP000756346"/>
    </source>
</evidence>
<accession>A0A9P8YHP9</accession>
<dbReference type="RefSeq" id="XP_046017275.1">
    <property type="nucleotide sequence ID" value="XM_046163334.1"/>
</dbReference>
<dbReference type="Proteomes" id="UP000756346">
    <property type="component" value="Unassembled WGS sequence"/>
</dbReference>
<sequence length="244" mass="27427">MSVDKSGPGLCLIAAKITEPHLLSARQLSKWYEECHIPRLMATGGFSSMLRGAAADLDNGAYPFVSIYAMPDISFANSQAFKLNIGPDHPVDHELYPLPDGAKISDVVEIDFRIYRRITDCHAGGRVSNEIKAFALVEGDARDSSRSEAVSKVEFEQGFVPFIKTIPSAVHWERYVLEMEWWSAGGCLYNRDALDFYGFAEEEPDYAGNFEKLMAHPGAPRLEDFNFEIKTYRTMYTQQADHVK</sequence>
<comment type="caution">
    <text evidence="1">The sequence shown here is derived from an EMBL/GenBank/DDBJ whole genome shotgun (WGS) entry which is preliminary data.</text>
</comment>
<dbReference type="GeneID" id="70192880"/>
<reference evidence="1" key="1">
    <citation type="journal article" date="2021" name="Nat. Commun.">
        <title>Genetic determinants of endophytism in the Arabidopsis root mycobiome.</title>
        <authorList>
            <person name="Mesny F."/>
            <person name="Miyauchi S."/>
            <person name="Thiergart T."/>
            <person name="Pickel B."/>
            <person name="Atanasova L."/>
            <person name="Karlsson M."/>
            <person name="Huettel B."/>
            <person name="Barry K.W."/>
            <person name="Haridas S."/>
            <person name="Chen C."/>
            <person name="Bauer D."/>
            <person name="Andreopoulos W."/>
            <person name="Pangilinan J."/>
            <person name="LaButti K."/>
            <person name="Riley R."/>
            <person name="Lipzen A."/>
            <person name="Clum A."/>
            <person name="Drula E."/>
            <person name="Henrissat B."/>
            <person name="Kohler A."/>
            <person name="Grigoriev I.V."/>
            <person name="Martin F.M."/>
            <person name="Hacquard S."/>
        </authorList>
    </citation>
    <scope>NUCLEOTIDE SEQUENCE</scope>
    <source>
        <strain evidence="1">MPI-CAGE-CH-0230</strain>
    </source>
</reference>